<accession>A0ABI7WCS2</accession>
<dbReference type="Proteomes" id="UP000823872">
    <property type="component" value="Chromosome D3"/>
</dbReference>
<sequence length="195" mass="22007">MKKLCNENEAKLEIEGKPEDEAESDNEGKSDEEENLEVEENPGHEGNIQNEGQPDDEKQPEDERKQEKQGMSKNERKPHGEGKPESLGKTGSKPRAIKNPAAEDYVPRKAKRKMDRGMENSPKDYHEELQERHLGNEEIRECGDKGSGRAKKKKKENGLFSLGAKRCTGSIHPKSVRRVRGIGRGQRGLHDIPHL</sequence>
<feature type="compositionally biased region" description="Acidic residues" evidence="1">
    <location>
        <begin position="20"/>
        <end position="40"/>
    </location>
</feature>
<name>A0ABI7WCS2_FELCA</name>
<keyword evidence="3" id="KW-1185">Reference proteome</keyword>
<evidence type="ECO:0000313" key="2">
    <source>
        <dbReference type="Ensembl" id="ENSFCTP00005008120.1"/>
    </source>
</evidence>
<evidence type="ECO:0000256" key="1">
    <source>
        <dbReference type="SAM" id="MobiDB-lite"/>
    </source>
</evidence>
<reference evidence="2" key="2">
    <citation type="submission" date="2025-08" db="UniProtKB">
        <authorList>
            <consortium name="Ensembl"/>
        </authorList>
    </citation>
    <scope>IDENTIFICATION</scope>
    <source>
        <strain evidence="2">breed Abyssinian</strain>
    </source>
</reference>
<reference evidence="2" key="3">
    <citation type="submission" date="2025-09" db="UniProtKB">
        <authorList>
            <consortium name="Ensembl"/>
        </authorList>
    </citation>
    <scope>IDENTIFICATION</scope>
    <source>
        <strain evidence="2">breed Abyssinian</strain>
    </source>
</reference>
<evidence type="ECO:0000313" key="3">
    <source>
        <dbReference type="Proteomes" id="UP000823872"/>
    </source>
</evidence>
<protein>
    <submittedName>
        <fullName evidence="2">Uncharacterized protein</fullName>
    </submittedName>
</protein>
<feature type="region of interest" description="Disordered" evidence="1">
    <location>
        <begin position="171"/>
        <end position="195"/>
    </location>
</feature>
<feature type="compositionally biased region" description="Basic and acidic residues" evidence="1">
    <location>
        <begin position="1"/>
        <end position="19"/>
    </location>
</feature>
<dbReference type="Pfam" id="PF04538">
    <property type="entry name" value="BEX"/>
    <property type="match status" value="1"/>
</dbReference>
<dbReference type="Ensembl" id="ENSFCTT00005012508.1">
    <property type="protein sequence ID" value="ENSFCTP00005008120.1"/>
    <property type="gene ID" value="ENSFCTG00005004599.1"/>
</dbReference>
<gene>
    <name evidence="2" type="primary">TCEAL3</name>
</gene>
<reference evidence="2 3" key="1">
    <citation type="submission" date="2021-02" db="EMBL/GenBank/DDBJ databases">
        <title>Safari Cat Assemblies.</title>
        <authorList>
            <person name="Bredemeyer K.R."/>
            <person name="Murphy W.J."/>
        </authorList>
    </citation>
    <scope>NUCLEOTIDE SEQUENCE [LARGE SCALE GENOMIC DNA]</scope>
</reference>
<dbReference type="InterPro" id="IPR021156">
    <property type="entry name" value="TF_A-like/BEX"/>
</dbReference>
<organism evidence="2 3">
    <name type="scientific">Felis catus</name>
    <name type="common">Cat</name>
    <name type="synonym">Felis silvestris catus</name>
    <dbReference type="NCBI Taxonomy" id="9685"/>
    <lineage>
        <taxon>Eukaryota</taxon>
        <taxon>Metazoa</taxon>
        <taxon>Chordata</taxon>
        <taxon>Craniata</taxon>
        <taxon>Vertebrata</taxon>
        <taxon>Euteleostomi</taxon>
        <taxon>Mammalia</taxon>
        <taxon>Eutheria</taxon>
        <taxon>Laurasiatheria</taxon>
        <taxon>Carnivora</taxon>
        <taxon>Feliformia</taxon>
        <taxon>Felidae</taxon>
        <taxon>Felinae</taxon>
        <taxon>Felis</taxon>
    </lineage>
</organism>
<dbReference type="GeneTree" id="ENSGT00950000183164"/>
<proteinExistence type="predicted"/>
<feature type="compositionally biased region" description="Basic and acidic residues" evidence="1">
    <location>
        <begin position="55"/>
        <end position="86"/>
    </location>
</feature>
<feature type="region of interest" description="Disordered" evidence="1">
    <location>
        <begin position="1"/>
        <end position="157"/>
    </location>
</feature>
<feature type="compositionally biased region" description="Basic and acidic residues" evidence="1">
    <location>
        <begin position="115"/>
        <end position="147"/>
    </location>
</feature>